<evidence type="ECO:0000313" key="13">
    <source>
        <dbReference type="Proteomes" id="UP000663828"/>
    </source>
</evidence>
<dbReference type="PANTHER" id="PTHR24033">
    <property type="entry name" value="EGF-LIKE DOMAIN-CONTAINING PROTEIN"/>
    <property type="match status" value="1"/>
</dbReference>
<evidence type="ECO:0000256" key="8">
    <source>
        <dbReference type="SAM" id="SignalP"/>
    </source>
</evidence>
<keyword evidence="2 8" id="KW-0732">Signal</keyword>
<feature type="disulfide bond" evidence="6">
    <location>
        <begin position="579"/>
        <end position="588"/>
    </location>
</feature>
<organism evidence="12 14">
    <name type="scientific">Adineta ricciae</name>
    <name type="common">Rotifer</name>
    <dbReference type="NCBI Taxonomy" id="249248"/>
    <lineage>
        <taxon>Eukaryota</taxon>
        <taxon>Metazoa</taxon>
        <taxon>Spiralia</taxon>
        <taxon>Gnathifera</taxon>
        <taxon>Rotifera</taxon>
        <taxon>Eurotatoria</taxon>
        <taxon>Bdelloidea</taxon>
        <taxon>Adinetida</taxon>
        <taxon>Adinetidae</taxon>
        <taxon>Adineta</taxon>
    </lineage>
</organism>
<feature type="domain" description="EGF-like" evidence="9">
    <location>
        <begin position="206"/>
        <end position="243"/>
    </location>
</feature>
<feature type="domain" description="EGF-like" evidence="9">
    <location>
        <begin position="826"/>
        <end position="866"/>
    </location>
</feature>
<feature type="domain" description="EGF-like" evidence="9">
    <location>
        <begin position="735"/>
        <end position="772"/>
    </location>
</feature>
<dbReference type="InterPro" id="IPR001881">
    <property type="entry name" value="EGF-like_Ca-bd_dom"/>
</dbReference>
<feature type="disulfide bond" evidence="6">
    <location>
        <begin position="560"/>
        <end position="577"/>
    </location>
</feature>
<evidence type="ECO:0000259" key="9">
    <source>
        <dbReference type="PROSITE" id="PS50026"/>
    </source>
</evidence>
<accession>A0A814VL24</accession>
<dbReference type="Proteomes" id="UP000663852">
    <property type="component" value="Unassembled WGS sequence"/>
</dbReference>
<dbReference type="PROSITE" id="PS01186">
    <property type="entry name" value="EGF_2"/>
    <property type="match status" value="2"/>
</dbReference>
<dbReference type="InterPro" id="IPR000562">
    <property type="entry name" value="FN_type2_dom"/>
</dbReference>
<evidence type="ECO:0000256" key="2">
    <source>
        <dbReference type="ARBA" id="ARBA00022729"/>
    </source>
</evidence>
<evidence type="ECO:0000313" key="11">
    <source>
        <dbReference type="EMBL" id="CAF0875048.1"/>
    </source>
</evidence>
<evidence type="ECO:0000313" key="14">
    <source>
        <dbReference type="Proteomes" id="UP000663852"/>
    </source>
</evidence>
<dbReference type="PROSITE" id="PS51092">
    <property type="entry name" value="FN2_2"/>
    <property type="match status" value="1"/>
</dbReference>
<comment type="caution">
    <text evidence="7">Lacks conserved residue(s) required for the propagation of feature annotation.</text>
</comment>
<evidence type="ECO:0000313" key="12">
    <source>
        <dbReference type="EMBL" id="CAF1192351.1"/>
    </source>
</evidence>
<dbReference type="InterPro" id="IPR051830">
    <property type="entry name" value="NOTCH_homolog"/>
</dbReference>
<feature type="disulfide bond" evidence="6">
    <location>
        <begin position="856"/>
        <end position="865"/>
    </location>
</feature>
<dbReference type="PROSITE" id="PS50026">
    <property type="entry name" value="EGF_3"/>
    <property type="match status" value="8"/>
</dbReference>
<feature type="disulfide bond" evidence="6">
    <location>
        <begin position="293"/>
        <end position="303"/>
    </location>
</feature>
<proteinExistence type="predicted"/>
<dbReference type="GO" id="GO:0005509">
    <property type="term" value="F:calcium ion binding"/>
    <property type="evidence" value="ECO:0007669"/>
    <property type="project" value="InterPro"/>
</dbReference>
<dbReference type="InterPro" id="IPR000742">
    <property type="entry name" value="EGF"/>
</dbReference>
<dbReference type="Proteomes" id="UP000663828">
    <property type="component" value="Unassembled WGS sequence"/>
</dbReference>
<dbReference type="SMART" id="SM00059">
    <property type="entry name" value="FN2"/>
    <property type="match status" value="1"/>
</dbReference>
<keyword evidence="4 6" id="KW-1015">Disulfide bond</keyword>
<name>A0A814VL24_ADIRI</name>
<feature type="disulfide bond" evidence="6">
    <location>
        <begin position="322"/>
        <end position="331"/>
    </location>
</feature>
<evidence type="ECO:0000256" key="4">
    <source>
        <dbReference type="ARBA" id="ARBA00023157"/>
    </source>
</evidence>
<dbReference type="EMBL" id="CAJNOJ010000143">
    <property type="protein sequence ID" value="CAF1192351.1"/>
    <property type="molecule type" value="Genomic_DNA"/>
</dbReference>
<feature type="disulfide bond" evidence="6">
    <location>
        <begin position="762"/>
        <end position="771"/>
    </location>
</feature>
<evidence type="ECO:0000256" key="5">
    <source>
        <dbReference type="ARBA" id="ARBA00023180"/>
    </source>
</evidence>
<dbReference type="Pfam" id="PF00008">
    <property type="entry name" value="EGF"/>
    <property type="match status" value="2"/>
</dbReference>
<feature type="disulfide bond" evidence="6">
    <location>
        <begin position="800"/>
        <end position="809"/>
    </location>
</feature>
<gene>
    <name evidence="12" type="ORF">EDS130_LOCUS24884</name>
    <name evidence="11" type="ORF">XAT740_LOCUS6695</name>
</gene>
<dbReference type="Gene3D" id="2.10.10.10">
    <property type="entry name" value="Fibronectin, type II, collagen-binding"/>
    <property type="match status" value="1"/>
</dbReference>
<dbReference type="SMART" id="SM00179">
    <property type="entry name" value="EGF_CA"/>
    <property type="match status" value="5"/>
</dbReference>
<evidence type="ECO:0000259" key="10">
    <source>
        <dbReference type="PROSITE" id="PS51092"/>
    </source>
</evidence>
<dbReference type="CDD" id="cd00054">
    <property type="entry name" value="EGF_CA"/>
    <property type="match status" value="2"/>
</dbReference>
<sequence length="1024" mass="113457">MFLLAAINLLVHIVIHCSNATPCSDLDLLGSNKNTDENYTIEFEKAPSSNIIKVKLVRKQTPSNISWFVMAASDSTRVLGLWHPFTPTDGQVIHCSTSLEQVVTNEDSFMLSANQSQYTFFWMHSNSLNESIIFIATIFYSNDRATMRYIQSPPIEMEQKQGRERYQYPTEFCNSSPCQNSGTCVRNGPNSYCQCSLGIIGANCDQLSQCNDMNCLNNGTCVVLSAGSYQCNCAPGYGGIYCHHNITGCVFPFIDNEYQSQNSCITSNDYMNGTVPWCKSASGRPNSCQIDYCKQKPCRYGSCIPSMRYTFGVLFSTFTCSCNVGFTGRLCTHTYFRAKVRFKAPDMSKTTLNALESSTTQTYQNLTNLFRSLVRNQTNSSFDFSPLMYTTFSTYTGNFIQITTDMSFAGNITQRQIYDTIQPILANLPPYFKLVYDNTSLTDISDFEPLNAAPHCTLPHEYYTKQSSVCHMTIDGNAYCAYGQNYTVADRRICDSTGLPTQQHTACETLNMTNPCNGTPDFPIHCLPSDTNWTCFCELTQILGRNCRTQYLCQSGSTLCQNQGTCVYQADIEDFICLCPPTYYGRQCESYYLTNSTYRIYLLNYNSNEPTLNNQLLILYMNETIMDMTNRRAFASNITIRPSGEVTIFVTTRNYSLRDFDVVLANKVNSNWSIGQYQASFNDTSSPLASGNMSYCSFPFTYKGVNYTTCTTVDVGSPWCSGTSTFSGIILDCRKIDWCAPSPCLNGGICSRYDNGTVNCNCSACYTGPFCQSIDFCCLNVCSPHGACLSGLNNTYTCLCQSSYSGINCSIYEPCRASPCQNQGESENEISKKFCTITLIGGTCVSTPDGRYTCTCKAQWTGVDCAMLVNPCAPSPCLNNAVCTAVGTQFTCTCPPGRTGRYCEMASQTPQKPNVVCNQTDTAVEFTLSSSSHSAWNSVSYCSLQQCRPNINNDNNTCVLSPRPCFDYRAPNNASYCAPGISCSILEACNNTAYRCTSSTSICITNSCCSPRAVCLPLSWTSFC</sequence>
<feature type="disulfide bond" evidence="6">
    <location>
        <begin position="233"/>
        <end position="242"/>
    </location>
</feature>
<evidence type="ECO:0000256" key="6">
    <source>
        <dbReference type="PROSITE-ProRule" id="PRU00076"/>
    </source>
</evidence>
<feature type="signal peptide" evidence="8">
    <location>
        <begin position="1"/>
        <end position="20"/>
    </location>
</feature>
<dbReference type="Gene3D" id="2.10.25.10">
    <property type="entry name" value="Laminin"/>
    <property type="match status" value="8"/>
</dbReference>
<dbReference type="FunFam" id="2.10.25.10:FF:000321">
    <property type="entry name" value="Protein delta homolog 1"/>
    <property type="match status" value="1"/>
</dbReference>
<feature type="domain" description="EGF-like" evidence="9">
    <location>
        <begin position="773"/>
        <end position="810"/>
    </location>
</feature>
<feature type="domain" description="EGF-like" evidence="9">
    <location>
        <begin position="868"/>
        <end position="904"/>
    </location>
</feature>
<dbReference type="Pfam" id="PF12661">
    <property type="entry name" value="hEGF"/>
    <property type="match status" value="1"/>
</dbReference>
<dbReference type="EMBL" id="CAJNOR010000307">
    <property type="protein sequence ID" value="CAF0875048.1"/>
    <property type="molecule type" value="Genomic_DNA"/>
</dbReference>
<feature type="domain" description="EGF-like" evidence="9">
    <location>
        <begin position="549"/>
        <end position="589"/>
    </location>
</feature>
<dbReference type="Pfam" id="PF00040">
    <property type="entry name" value="fn2"/>
    <property type="match status" value="1"/>
</dbReference>
<feature type="disulfide bond" evidence="6">
    <location>
        <begin position="894"/>
        <end position="903"/>
    </location>
</feature>
<keyword evidence="3" id="KW-0677">Repeat</keyword>
<comment type="caution">
    <text evidence="12">The sequence shown here is derived from an EMBL/GenBank/DDBJ whole genome shotgun (WGS) entry which is preliminary data.</text>
</comment>
<feature type="domain" description="Fibronectin type-II" evidence="10">
    <location>
        <begin position="691"/>
        <end position="741"/>
    </location>
</feature>
<feature type="disulfide bond" evidence="6">
    <location>
        <begin position="195"/>
        <end position="204"/>
    </location>
</feature>
<dbReference type="PROSITE" id="PS00022">
    <property type="entry name" value="EGF_1"/>
    <property type="match status" value="8"/>
</dbReference>
<evidence type="ECO:0000256" key="3">
    <source>
        <dbReference type="ARBA" id="ARBA00022737"/>
    </source>
</evidence>
<dbReference type="InterPro" id="IPR013806">
    <property type="entry name" value="Kringle-like"/>
</dbReference>
<evidence type="ECO:0000256" key="7">
    <source>
        <dbReference type="PROSITE-ProRule" id="PRU00479"/>
    </source>
</evidence>
<dbReference type="InterPro" id="IPR013032">
    <property type="entry name" value="EGF-like_CS"/>
</dbReference>
<keyword evidence="5" id="KW-0325">Glycoprotein</keyword>
<feature type="domain" description="EGF-like" evidence="9">
    <location>
        <begin position="289"/>
        <end position="332"/>
    </location>
</feature>
<protein>
    <submittedName>
        <fullName evidence="12">Uncharacterized protein</fullName>
    </submittedName>
</protein>
<feature type="domain" description="EGF-like" evidence="9">
    <location>
        <begin position="169"/>
        <end position="205"/>
    </location>
</feature>
<feature type="chain" id="PRO_5036226236" evidence="8">
    <location>
        <begin position="21"/>
        <end position="1024"/>
    </location>
</feature>
<keyword evidence="13" id="KW-1185">Reference proteome</keyword>
<dbReference type="InterPro" id="IPR036943">
    <property type="entry name" value="FN_type2_sf"/>
</dbReference>
<evidence type="ECO:0000256" key="1">
    <source>
        <dbReference type="ARBA" id="ARBA00022536"/>
    </source>
</evidence>
<dbReference type="SMART" id="SM00181">
    <property type="entry name" value="EGF"/>
    <property type="match status" value="8"/>
</dbReference>
<keyword evidence="1 6" id="KW-0245">EGF-like domain</keyword>
<dbReference type="OrthoDB" id="283575at2759"/>
<dbReference type="SUPFAM" id="SSF57440">
    <property type="entry name" value="Kringle-like"/>
    <property type="match status" value="1"/>
</dbReference>
<reference evidence="12" key="1">
    <citation type="submission" date="2021-02" db="EMBL/GenBank/DDBJ databases">
        <authorList>
            <person name="Nowell W R."/>
        </authorList>
    </citation>
    <scope>NUCLEOTIDE SEQUENCE</scope>
</reference>
<dbReference type="SUPFAM" id="SSF57196">
    <property type="entry name" value="EGF/Laminin"/>
    <property type="match status" value="5"/>
</dbReference>
<dbReference type="PANTHER" id="PTHR24033:SF151">
    <property type="entry name" value="NOTCH 2"/>
    <property type="match status" value="1"/>
</dbReference>
<dbReference type="AlphaFoldDB" id="A0A814VL24"/>